<evidence type="ECO:0000313" key="7">
    <source>
        <dbReference type="Proteomes" id="UP000058020"/>
    </source>
</evidence>
<dbReference type="SUPFAM" id="SSF103473">
    <property type="entry name" value="MFS general substrate transporter"/>
    <property type="match status" value="1"/>
</dbReference>
<dbReference type="Proteomes" id="UP000058020">
    <property type="component" value="Chromosome"/>
</dbReference>
<feature type="domain" description="Major facilitator superfamily (MFS) profile" evidence="5">
    <location>
        <begin position="14"/>
        <end position="396"/>
    </location>
</feature>
<dbReference type="PANTHER" id="PTHR23537:SF1">
    <property type="entry name" value="SUGAR TRANSPORTER"/>
    <property type="match status" value="1"/>
</dbReference>
<keyword evidence="2 4" id="KW-1133">Transmembrane helix</keyword>
<dbReference type="PROSITE" id="PS50850">
    <property type="entry name" value="MFS"/>
    <property type="match status" value="1"/>
</dbReference>
<dbReference type="GO" id="GO:0022857">
    <property type="term" value="F:transmembrane transporter activity"/>
    <property type="evidence" value="ECO:0007669"/>
    <property type="project" value="InterPro"/>
</dbReference>
<feature type="transmembrane region" description="Helical" evidence="4">
    <location>
        <begin position="142"/>
        <end position="163"/>
    </location>
</feature>
<feature type="transmembrane region" description="Helical" evidence="4">
    <location>
        <begin position="54"/>
        <end position="73"/>
    </location>
</feature>
<feature type="transmembrane region" description="Helical" evidence="4">
    <location>
        <begin position="12"/>
        <end position="34"/>
    </location>
</feature>
<evidence type="ECO:0000256" key="4">
    <source>
        <dbReference type="SAM" id="Phobius"/>
    </source>
</evidence>
<feature type="transmembrane region" description="Helical" evidence="4">
    <location>
        <begin position="300"/>
        <end position="322"/>
    </location>
</feature>
<name>A0A0M3TTQ2_9GAMM</name>
<feature type="transmembrane region" description="Helical" evidence="4">
    <location>
        <begin position="82"/>
        <end position="101"/>
    </location>
</feature>
<evidence type="ECO:0000313" key="6">
    <source>
        <dbReference type="EMBL" id="ALE51891.1"/>
    </source>
</evidence>
<feature type="transmembrane region" description="Helical" evidence="4">
    <location>
        <begin position="334"/>
        <end position="356"/>
    </location>
</feature>
<dbReference type="InterPro" id="IPR010645">
    <property type="entry name" value="MFS_4"/>
</dbReference>
<feature type="transmembrane region" description="Helical" evidence="4">
    <location>
        <begin position="169"/>
        <end position="188"/>
    </location>
</feature>
<organism evidence="6 7">
    <name type="scientific">Candidatus Thioglobus autotrophicus</name>
    <dbReference type="NCBI Taxonomy" id="1705394"/>
    <lineage>
        <taxon>Bacteria</taxon>
        <taxon>Pseudomonadati</taxon>
        <taxon>Pseudomonadota</taxon>
        <taxon>Gammaproteobacteria</taxon>
        <taxon>Candidatus Pseudothioglobaceae</taxon>
        <taxon>Candidatus Thioglobus</taxon>
    </lineage>
</organism>
<dbReference type="PATRIC" id="fig|1705394.5.peg.126"/>
<gene>
    <name evidence="6" type="ORF">SP60_00640</name>
</gene>
<dbReference type="AlphaFoldDB" id="A0A0M3TTQ2"/>
<feature type="transmembrane region" description="Helical" evidence="4">
    <location>
        <begin position="275"/>
        <end position="294"/>
    </location>
</feature>
<dbReference type="PANTHER" id="PTHR23537">
    <property type="match status" value="1"/>
</dbReference>
<dbReference type="STRING" id="1705394.SP60_00640"/>
<reference evidence="6 7" key="1">
    <citation type="journal article" date="2015" name="Genome Announc.">
        <title>Genome Sequence of 'Candidatus Thioglobus autotrophica' Strain EF1, a Chemoautotroph from the SUP05 Clade of Marine Gammaproteobacteria.</title>
        <authorList>
            <person name="Shah V."/>
            <person name="Morris R.M."/>
        </authorList>
    </citation>
    <scope>NUCLEOTIDE SEQUENCE [LARGE SCALE GENOMIC DNA]</scope>
    <source>
        <strain evidence="6 7">EF1</strain>
    </source>
</reference>
<protein>
    <submittedName>
        <fullName evidence="6">MFS transporter permease</fullName>
    </submittedName>
</protein>
<dbReference type="InterPro" id="IPR020846">
    <property type="entry name" value="MFS_dom"/>
</dbReference>
<evidence type="ECO:0000259" key="5">
    <source>
        <dbReference type="PROSITE" id="PS50850"/>
    </source>
</evidence>
<feature type="transmembrane region" description="Helical" evidence="4">
    <location>
        <begin position="250"/>
        <end position="268"/>
    </location>
</feature>
<proteinExistence type="predicted"/>
<dbReference type="InterPro" id="IPR036259">
    <property type="entry name" value="MFS_trans_sf"/>
</dbReference>
<dbReference type="Pfam" id="PF06779">
    <property type="entry name" value="MFS_4"/>
    <property type="match status" value="1"/>
</dbReference>
<accession>A0A0M3TTQ2</accession>
<sequence length="396" mass="42472">MNNINLLDKNNNFNILLAGIIGLFIGVGVARFAYTSLLPSMLDDKTLSLTFSGVLASTNYVGYLLGALFAVFIKDIDTKVKYFRLGLVLCVVSTAMMGVATQDMWLIVSRIIAGFGGAMALVVGAAIVMVKLNFEDKTKAMGIYFSGIAIALAVSDIIARLVLTIDTWQASWLMLALSAALVLPYPWYILSSHQKIRTNTTTHTLNKKLFSSFVIILILAYFTEGVGMVVQGTFLPTIIQSLPGLESFAGSTWLLVGLAGIPSSIIWMRLAHQHGSVNIIIIAMSIQIVGILIPTLSHNLYLNLLSGILYGGTFVGLVALFMHLGGKIAGENPVMLMGALTVAYGIGQVSAPLYAVTLTEQSGNYNHALYVTAALVFSGVLMLLITKIVGIKPNTL</sequence>
<keyword evidence="1 4" id="KW-0812">Transmembrane</keyword>
<dbReference type="Gene3D" id="1.20.1250.20">
    <property type="entry name" value="MFS general substrate transporter like domains"/>
    <property type="match status" value="2"/>
</dbReference>
<feature type="transmembrane region" description="Helical" evidence="4">
    <location>
        <begin position="107"/>
        <end position="130"/>
    </location>
</feature>
<dbReference type="RefSeq" id="WP_053950804.1">
    <property type="nucleotide sequence ID" value="NZ_CP010552.1"/>
</dbReference>
<keyword evidence="7" id="KW-1185">Reference proteome</keyword>
<dbReference type="GO" id="GO:0005886">
    <property type="term" value="C:plasma membrane"/>
    <property type="evidence" value="ECO:0007669"/>
    <property type="project" value="TreeGrafter"/>
</dbReference>
<dbReference type="EMBL" id="CP010552">
    <property type="protein sequence ID" value="ALE51891.1"/>
    <property type="molecule type" value="Genomic_DNA"/>
</dbReference>
<evidence type="ECO:0000256" key="3">
    <source>
        <dbReference type="ARBA" id="ARBA00023136"/>
    </source>
</evidence>
<feature type="transmembrane region" description="Helical" evidence="4">
    <location>
        <begin position="209"/>
        <end position="230"/>
    </location>
</feature>
<keyword evidence="3 4" id="KW-0472">Membrane</keyword>
<evidence type="ECO:0000256" key="1">
    <source>
        <dbReference type="ARBA" id="ARBA00022692"/>
    </source>
</evidence>
<feature type="transmembrane region" description="Helical" evidence="4">
    <location>
        <begin position="368"/>
        <end position="390"/>
    </location>
</feature>
<dbReference type="KEGG" id="tho:SP60_00640"/>
<evidence type="ECO:0000256" key="2">
    <source>
        <dbReference type="ARBA" id="ARBA00022989"/>
    </source>
</evidence>